<sequence length="123" mass="12383">MTRLRSLPRADLALAAALALYALVEGFVVRAPAGWVVPAVAVCLALAWRRRRPVAVIALVLAVIVLPGALGVSTVDTVLPLPLIIVAAYTAGREARSGRAALLGAGAIAGVLVAGLGLTAEAS</sequence>
<organism evidence="3">
    <name type="scientific">uncultured Solirubrobacteraceae bacterium</name>
    <dbReference type="NCBI Taxonomy" id="1162706"/>
    <lineage>
        <taxon>Bacteria</taxon>
        <taxon>Bacillati</taxon>
        <taxon>Actinomycetota</taxon>
        <taxon>Thermoleophilia</taxon>
        <taxon>Solirubrobacterales</taxon>
        <taxon>Solirubrobacteraceae</taxon>
        <taxon>environmental samples</taxon>
    </lineage>
</organism>
<dbReference type="AlphaFoldDB" id="A0A6J4RHY0"/>
<feature type="domain" description="DUF7134" evidence="2">
    <location>
        <begin position="10"/>
        <end position="116"/>
    </location>
</feature>
<dbReference type="EMBL" id="CADCVS010000064">
    <property type="protein sequence ID" value="CAA9474164.1"/>
    <property type="molecule type" value="Genomic_DNA"/>
</dbReference>
<feature type="transmembrane region" description="Helical" evidence="1">
    <location>
        <begin position="100"/>
        <end position="120"/>
    </location>
</feature>
<keyword evidence="1" id="KW-0472">Membrane</keyword>
<dbReference type="InterPro" id="IPR055558">
    <property type="entry name" value="DUF7134"/>
</dbReference>
<evidence type="ECO:0000259" key="2">
    <source>
        <dbReference type="Pfam" id="PF23539"/>
    </source>
</evidence>
<name>A0A6J4RHY0_9ACTN</name>
<evidence type="ECO:0000256" key="1">
    <source>
        <dbReference type="SAM" id="Phobius"/>
    </source>
</evidence>
<evidence type="ECO:0000313" key="3">
    <source>
        <dbReference type="EMBL" id="CAA9474164.1"/>
    </source>
</evidence>
<reference evidence="3" key="1">
    <citation type="submission" date="2020-02" db="EMBL/GenBank/DDBJ databases">
        <authorList>
            <person name="Meier V. D."/>
        </authorList>
    </citation>
    <scope>NUCLEOTIDE SEQUENCE</scope>
    <source>
        <strain evidence="3">AVDCRST_MAG30</strain>
    </source>
</reference>
<proteinExistence type="predicted"/>
<keyword evidence="1" id="KW-1133">Transmembrane helix</keyword>
<feature type="transmembrane region" description="Helical" evidence="1">
    <location>
        <begin position="57"/>
        <end position="88"/>
    </location>
</feature>
<accession>A0A6J4RHY0</accession>
<protein>
    <recommendedName>
        <fullName evidence="2">DUF7134 domain-containing protein</fullName>
    </recommendedName>
</protein>
<keyword evidence="1" id="KW-0812">Transmembrane</keyword>
<feature type="non-terminal residue" evidence="3">
    <location>
        <position position="123"/>
    </location>
</feature>
<dbReference type="Pfam" id="PF23539">
    <property type="entry name" value="DUF7134"/>
    <property type="match status" value="1"/>
</dbReference>
<gene>
    <name evidence="3" type="ORF">AVDCRST_MAG30-329</name>
</gene>